<feature type="compositionally biased region" description="Low complexity" evidence="20">
    <location>
        <begin position="596"/>
        <end position="607"/>
    </location>
</feature>
<dbReference type="InterPro" id="IPR006569">
    <property type="entry name" value="CID_dom"/>
</dbReference>
<feature type="compositionally biased region" description="Low complexity" evidence="20">
    <location>
        <begin position="758"/>
        <end position="768"/>
    </location>
</feature>
<dbReference type="Gene3D" id="3.30.980.10">
    <property type="entry name" value="Threonyl-trna Synthetase, Chain A, domain 2"/>
    <property type="match status" value="1"/>
</dbReference>
<evidence type="ECO:0000259" key="22">
    <source>
        <dbReference type="PROSITE" id="PS51391"/>
    </source>
</evidence>
<evidence type="ECO:0000256" key="16">
    <source>
        <dbReference type="ARBA" id="ARBA00062892"/>
    </source>
</evidence>
<feature type="compositionally biased region" description="Basic and acidic residues" evidence="20">
    <location>
        <begin position="379"/>
        <end position="394"/>
    </location>
</feature>
<feature type="compositionally biased region" description="Basic and acidic residues" evidence="20">
    <location>
        <begin position="352"/>
        <end position="369"/>
    </location>
</feature>
<dbReference type="EC" id="6.1.1.3" evidence="2"/>
<feature type="region of interest" description="Disordered" evidence="20">
    <location>
        <begin position="696"/>
        <end position="848"/>
    </location>
</feature>
<feature type="compositionally biased region" description="Polar residues" evidence="20">
    <location>
        <begin position="1028"/>
        <end position="1054"/>
    </location>
</feature>
<gene>
    <name evidence="24" type="ORF">LTLLF_151680</name>
</gene>
<dbReference type="CDD" id="cd17001">
    <property type="entry name" value="CID_RPRD2"/>
    <property type="match status" value="1"/>
</dbReference>
<feature type="compositionally biased region" description="Polar residues" evidence="20">
    <location>
        <begin position="488"/>
        <end position="504"/>
    </location>
</feature>
<dbReference type="InterPro" id="IPR006195">
    <property type="entry name" value="aa-tRNA-synth_II"/>
</dbReference>
<evidence type="ECO:0000256" key="11">
    <source>
        <dbReference type="ARBA" id="ARBA00022990"/>
    </source>
</evidence>
<dbReference type="FunFam" id="1.25.40.90:FF:000020">
    <property type="entry name" value="regulation of nuclear pre-mRNA domain-containing protein 2 isoform X1"/>
    <property type="match status" value="1"/>
</dbReference>
<feature type="region of interest" description="Disordered" evidence="20">
    <location>
        <begin position="547"/>
        <end position="575"/>
    </location>
</feature>
<organism evidence="24 25">
    <name type="scientific">Microtus ochrogaster</name>
    <name type="common">Prairie vole</name>
    <dbReference type="NCBI Taxonomy" id="79684"/>
    <lineage>
        <taxon>Eukaryota</taxon>
        <taxon>Metazoa</taxon>
        <taxon>Chordata</taxon>
        <taxon>Craniata</taxon>
        <taxon>Vertebrata</taxon>
        <taxon>Euteleostomi</taxon>
        <taxon>Mammalia</taxon>
        <taxon>Eutheria</taxon>
        <taxon>Euarchontoglires</taxon>
        <taxon>Glires</taxon>
        <taxon>Rodentia</taxon>
        <taxon>Myomorpha</taxon>
        <taxon>Muroidea</taxon>
        <taxon>Cricetidae</taxon>
        <taxon>Arvicolinae</taxon>
        <taxon>Microtus</taxon>
    </lineage>
</organism>
<evidence type="ECO:0000259" key="23">
    <source>
        <dbReference type="PROSITE" id="PS51880"/>
    </source>
</evidence>
<keyword evidence="10" id="KW-0648">Protein biosynthesis</keyword>
<dbReference type="SMART" id="SM00863">
    <property type="entry name" value="tRNA_SAD"/>
    <property type="match status" value="1"/>
</dbReference>
<dbReference type="Gene3D" id="1.25.40.90">
    <property type="match status" value="1"/>
</dbReference>
<dbReference type="GO" id="GO:0006435">
    <property type="term" value="P:threonyl-tRNA aminoacylation"/>
    <property type="evidence" value="ECO:0007669"/>
    <property type="project" value="InterPro"/>
</dbReference>
<dbReference type="GO" id="GO:0004829">
    <property type="term" value="F:threonine-tRNA ligase activity"/>
    <property type="evidence" value="ECO:0007669"/>
    <property type="project" value="UniProtKB-EC"/>
</dbReference>
<dbReference type="GO" id="GO:0005739">
    <property type="term" value="C:mitochondrion"/>
    <property type="evidence" value="ECO:0007669"/>
    <property type="project" value="TreeGrafter"/>
</dbReference>
<dbReference type="FunFam" id="3.40.50.800:FF:000003">
    <property type="entry name" value="Threonine--tRNA ligase 2, cytoplasmic"/>
    <property type="match status" value="1"/>
</dbReference>
<evidence type="ECO:0000256" key="19">
    <source>
        <dbReference type="ARBA" id="ARBA00082739"/>
    </source>
</evidence>
<feature type="domain" description="Aminoacyl-transfer RNA synthetases class-II family profile" evidence="21">
    <location>
        <begin position="1751"/>
        <end position="2028"/>
    </location>
</feature>
<dbReference type="CDD" id="cd00771">
    <property type="entry name" value="ThrRS_core"/>
    <property type="match status" value="1"/>
</dbReference>
<dbReference type="CDD" id="cd01667">
    <property type="entry name" value="TGS_ThrRS"/>
    <property type="match status" value="1"/>
</dbReference>
<sequence length="2141" mass="232179">MAAGGGGGSSKASSSSASSAGALESSLDRKFQSVTNTMESIQGLSSWCIENKKHHSTIVYHWMKWLRRSTYPHRLNLFYLANDVIQNCKRKNAIIFRESFADVLPEAAALVKDPSVSKSIERIFKIWEDRNVYPEDMIVALREALSTTFKTQKQLKENLNKQPNKQWKKSQTSTNPKAALKSKIVAEFRSQALIEELLTYKRSEDQIELKEKQLSTMRVDVCSTETLKCLKDKTGGKKFSKEFEEASSKLEEFVNGLDKQVKNGPSLTEALENAGIFYEAQYKEVKVVANAYKTFANRVNNLKKKLDQLKSTLPDPEESPVPSPSMDAPSPTGSESPFQGMGGEESQSPAMESEKSATPEPVTDNRDVQDMELSDVEDDGSKIIVEDRKEKPLEKPAVSTSVPTKSTESVSKASPCAPATVPTTAAPPLPKPMNTSLLSPSPALVLPNLANVDLAKISSILSSLTSVMKNTGVSSASRPSPATPTSPCNLTSGLKTPAPATTSHNPLANILSKVEITPESILSALSKTQTQSAPALQGLSSLLQSVTGNPVPASDAASQSSTTSPVSTTGSTIKGRNLLSNTQSFISKSFNYSPNSSTAEVSSTSASKAPVGQSPVLPSTPFKLPSSTLGFTGTHNTSPAAPPAEVAMCQSSEVSKPKLESESTSPSLEMKIHNFLKGNPGFSGLNLNIPILSSLGSSAPSESHSSDFQRGPTSTSADNIDGTPVRDERSGTPTQDEMMDKPTSSSVDTMSLLSKIISPGSSTPSSTRSPPPGRDESYPQELPNSVSTYRPFGLASDSPYKQPSEGVERPSSLMESSQEKFFPDTSFQEDEDYRDFEYSGPPPSAVMNLEKKPAKSILKSSKLSDTTEYQPILSSYNHRAQEFGVKSAFPPSVRALLDSSENCDQLSSPPGLFGAFSIRGNEPGSDRSPSPSKNDSFFTPDSNHSNLSQPTTGHLTLPQKQYPDSPHSVPHRSLFSSQNTLAAPTGHPPTSGVEKVLASTISATSTIEFKNMLKNASRKPSDDKHFGQTPNKGTSSDGVSLSNLTQPSLPTPDQQQEEHYRIETRVSSSCLDLPDSTEEKGAPIETLGYHNAANRRMSGEPIQTVESIRVPGKGNRGHGREVSRVGWFDLSTPGSSFDNGPSGASELASLGGGSSGGLTGFKTTPYKERAPQFQESVASFHSSSFNSTFEHHLPPSPLEHGTPFQREPVGPSSAPPAPPKDHGGIFSREGPTHLPSVDLSNPFTKEASLAHAAPPPPPGEHSGVPFPPPPPPPPPGELSSSGGSGVPFATPPPPPPPVDHSGVVPFPTPPLPEHGVTGPVAVFPKDHSSLLQGTLAEHFGVLTGPRDLNGPGLSRARESLSLPSRPLEHLGPALAGGGGGNTSSSGLPLGPTHRDAIGRSGMCHSFHLPVNRNLSRNDCSSVDVPRRISWGWYLTEWRPLYPIGGDIVSSAANEDSERFALFEELWAAQVKRLASVTQKKARAIKISLPEGQKVDAVAWNTTPYQLAQQISSTLAGTAVAAEVDGELYDLERPLETDCHLRFLTFDSPEGKAVFWHSSAHVLGAAAEQQLGAVLCRGPSTESGFYHDFFLGKERTVRSPELPLLERVCQEIIAAAPPFRRLEASRDQLRQLFKDNHFKLHLIEEKVTGPTATVYGCGMSVDLCRGPHLRHAGQIGALKLLANSSAVWRSSGAPETLQRVSGISFPKAELLRSWEAWREEAELRDHRRIGKEQELFFFHELSPGSCFFLPRGTRVYNALVAFIRAEYARRGFSEVKTPTLFSTKLWEQSGHWEHYRADMFSLKPPGTNGPDSSQSGHPARCPKDTLALKPMNCPAHCLMFAHRPRSWRELPVRLADFGVLHRAEASGGLGGLTRLWRFQQDDAHIFCAPNQLEAEIRGCLDFLRSVYAVLGFSFHLALSTRPSGFLGEPHLWDQAEQIDVHLHDALGRPHQCGTIQLDFQLPLRFNLQYKGYRTLPQPEPAGRGPGASSPDSPSSTRFCGKDVGRAGRKLRGEMISLQLYLNDFLLFLPNRPLWLSPFQVVVIPVGTEQEEYARQVQQSLQAAGLVGDLDADSGLTLSRRVRRAQLAHYNFQFVVGQREQSKRTVNIRTRDNRQLGERGLAESVQRLLELQDARVPNAEEMF</sequence>
<proteinExistence type="inferred from homology"/>
<protein>
    <recommendedName>
        <fullName evidence="17">Regulation of nuclear pre-mRNA domain-containing protein 2</fullName>
        <ecNumber evidence="2">6.1.1.3</ecNumber>
    </recommendedName>
    <alternativeName>
        <fullName evidence="18">Threonine--tRNA ligase, mitochondrial</fullName>
    </alternativeName>
    <alternativeName>
        <fullName evidence="13">Threonyl-tRNA synthetase</fullName>
    </alternativeName>
    <alternativeName>
        <fullName evidence="19">Threonyl-tRNA synthetase-like 1</fullName>
    </alternativeName>
</protein>
<dbReference type="PROSITE" id="PS50862">
    <property type="entry name" value="AA_TRNA_LIGASE_II"/>
    <property type="match status" value="1"/>
</dbReference>
<dbReference type="Pfam" id="PF03129">
    <property type="entry name" value="HGTP_anticodon"/>
    <property type="match status" value="1"/>
</dbReference>
<keyword evidence="12" id="KW-0030">Aminoacyl-tRNA synthetase</keyword>
<evidence type="ECO:0000256" key="14">
    <source>
        <dbReference type="ARBA" id="ARBA00049515"/>
    </source>
</evidence>
<feature type="domain" description="CID" evidence="22">
    <location>
        <begin position="19"/>
        <end position="149"/>
    </location>
</feature>
<dbReference type="InterPro" id="IPR004154">
    <property type="entry name" value="Anticodon-bd"/>
</dbReference>
<keyword evidence="3" id="KW-0488">Methylation</keyword>
<dbReference type="GO" id="GO:0099122">
    <property type="term" value="F:RNA polymerase II C-terminal domain binding"/>
    <property type="evidence" value="ECO:0007669"/>
    <property type="project" value="InterPro"/>
</dbReference>
<feature type="compositionally biased region" description="Gly residues" evidence="20">
    <location>
        <begin position="1150"/>
        <end position="1159"/>
    </location>
</feature>
<feature type="region of interest" description="Disordered" evidence="20">
    <location>
        <begin position="911"/>
        <end position="974"/>
    </location>
</feature>
<keyword evidence="9" id="KW-0067">ATP-binding</keyword>
<dbReference type="InterPro" id="IPR047246">
    <property type="entry name" value="ThrRS_anticodon"/>
</dbReference>
<feature type="compositionally biased region" description="Polar residues" evidence="20">
    <location>
        <begin position="625"/>
        <end position="639"/>
    </location>
</feature>
<dbReference type="PANTHER" id="PTHR11451:SF27">
    <property type="entry name" value="THREONINE--TRNA LIGASE, MITOCHONDRIAL"/>
    <property type="match status" value="1"/>
</dbReference>
<dbReference type="GO" id="GO:0005524">
    <property type="term" value="F:ATP binding"/>
    <property type="evidence" value="ECO:0007669"/>
    <property type="project" value="UniProtKB-KW"/>
</dbReference>
<comment type="caution">
    <text evidence="24">The sequence shown here is derived from an EMBL/GenBank/DDBJ whole genome shotgun (WGS) entry which is preliminary data.</text>
</comment>
<feature type="region of interest" description="Disordered" evidence="20">
    <location>
        <begin position="1136"/>
        <end position="1164"/>
    </location>
</feature>
<dbReference type="Gene3D" id="6.10.250.2560">
    <property type="match status" value="1"/>
</dbReference>
<dbReference type="SUPFAM" id="SSF52954">
    <property type="entry name" value="Class II aaRS ABD-related"/>
    <property type="match status" value="1"/>
</dbReference>
<dbReference type="PROSITE" id="PS51880">
    <property type="entry name" value="TGS"/>
    <property type="match status" value="1"/>
</dbReference>
<evidence type="ECO:0000256" key="17">
    <source>
        <dbReference type="ARBA" id="ARBA00067342"/>
    </source>
</evidence>
<feature type="compositionally biased region" description="Polar residues" evidence="20">
    <location>
        <begin position="742"/>
        <end position="752"/>
    </location>
</feature>
<dbReference type="FunFam" id="3.10.20.30:FF:000006">
    <property type="entry name" value="Threonine--tRNA ligase, cytoplasmic"/>
    <property type="match status" value="1"/>
</dbReference>
<feature type="region of interest" description="Disordered" evidence="20">
    <location>
        <begin position="1975"/>
        <end position="1999"/>
    </location>
</feature>
<feature type="domain" description="TGS" evidence="23">
    <location>
        <begin position="1482"/>
        <end position="1544"/>
    </location>
</feature>
<evidence type="ECO:0000256" key="9">
    <source>
        <dbReference type="ARBA" id="ARBA00022840"/>
    </source>
</evidence>
<evidence type="ECO:0000256" key="3">
    <source>
        <dbReference type="ARBA" id="ARBA00022481"/>
    </source>
</evidence>
<accession>A0A8J6GH56</accession>
<keyword evidence="4" id="KW-0597">Phosphoprotein</keyword>
<evidence type="ECO:0000256" key="7">
    <source>
        <dbReference type="ARBA" id="ARBA00022741"/>
    </source>
</evidence>
<dbReference type="Pfam" id="PF07973">
    <property type="entry name" value="tRNA_SAD"/>
    <property type="match status" value="1"/>
</dbReference>
<feature type="compositionally biased region" description="Low complexity" evidence="20">
    <location>
        <begin position="1140"/>
        <end position="1149"/>
    </location>
</feature>
<dbReference type="Gene3D" id="3.40.50.800">
    <property type="entry name" value="Anticodon-binding domain"/>
    <property type="match status" value="1"/>
</dbReference>
<feature type="compositionally biased region" description="Polar residues" evidence="20">
    <location>
        <begin position="927"/>
        <end position="954"/>
    </location>
</feature>
<evidence type="ECO:0000256" key="1">
    <source>
        <dbReference type="ARBA" id="ARBA00008226"/>
    </source>
</evidence>
<dbReference type="CDD" id="cd00860">
    <property type="entry name" value="ThrRS_anticodon"/>
    <property type="match status" value="1"/>
</dbReference>
<dbReference type="SUPFAM" id="SSF48464">
    <property type="entry name" value="ENTH/VHS domain"/>
    <property type="match status" value="1"/>
</dbReference>
<dbReference type="InterPro" id="IPR012675">
    <property type="entry name" value="Beta-grasp_dom_sf"/>
</dbReference>
<keyword evidence="8" id="KW-0862">Zinc</keyword>
<dbReference type="FunFam" id="3.30.930.10:FF:000002">
    <property type="entry name" value="Threonine--tRNA ligase"/>
    <property type="match status" value="1"/>
</dbReference>
<dbReference type="EMBL" id="JAATJU010022280">
    <property type="protein sequence ID" value="KAH0511155.1"/>
    <property type="molecule type" value="Genomic_DNA"/>
</dbReference>
<dbReference type="PRINTS" id="PR01047">
    <property type="entry name" value="TRNASYNTHTHR"/>
</dbReference>
<comment type="function">
    <text evidence="15">Catalyzes the attachment of threonine to tRNA(Thr) in a two-step reaction: threonine is first activated by ATP to form Thr-AMP and then transferred to the acceptor end of tRNA(Thr). Also edits incorrectly charged tRNA(Thr) via its editing domain.</text>
</comment>
<evidence type="ECO:0000256" key="8">
    <source>
        <dbReference type="ARBA" id="ARBA00022833"/>
    </source>
</evidence>
<comment type="catalytic activity">
    <reaction evidence="14">
        <text>tRNA(Thr) + L-threonine + ATP = L-threonyl-tRNA(Thr) + AMP + diphosphate + H(+)</text>
        <dbReference type="Rhea" id="RHEA:24624"/>
        <dbReference type="Rhea" id="RHEA-COMP:9670"/>
        <dbReference type="Rhea" id="RHEA-COMP:9704"/>
        <dbReference type="ChEBI" id="CHEBI:15378"/>
        <dbReference type="ChEBI" id="CHEBI:30616"/>
        <dbReference type="ChEBI" id="CHEBI:33019"/>
        <dbReference type="ChEBI" id="CHEBI:57926"/>
        <dbReference type="ChEBI" id="CHEBI:78442"/>
        <dbReference type="ChEBI" id="CHEBI:78534"/>
        <dbReference type="ChEBI" id="CHEBI:456215"/>
        <dbReference type="EC" id="6.1.1.3"/>
    </reaction>
</comment>
<feature type="region of interest" description="Disordered" evidence="20">
    <location>
        <begin position="471"/>
        <end position="504"/>
    </location>
</feature>
<feature type="compositionally biased region" description="Polar residues" evidence="20">
    <location>
        <begin position="398"/>
        <end position="412"/>
    </location>
</feature>
<feature type="region of interest" description="Disordered" evidence="20">
    <location>
        <begin position="596"/>
        <end position="666"/>
    </location>
</feature>
<evidence type="ECO:0000256" key="12">
    <source>
        <dbReference type="ARBA" id="ARBA00023146"/>
    </source>
</evidence>
<feature type="compositionally biased region" description="Pro residues" evidence="20">
    <location>
        <begin position="1289"/>
        <end position="1298"/>
    </location>
</feature>
<dbReference type="Pfam" id="PF04818">
    <property type="entry name" value="CID"/>
    <property type="match status" value="1"/>
</dbReference>
<evidence type="ECO:0000256" key="20">
    <source>
        <dbReference type="SAM" id="MobiDB-lite"/>
    </source>
</evidence>
<dbReference type="SUPFAM" id="SSF81271">
    <property type="entry name" value="TGS-like"/>
    <property type="match status" value="1"/>
</dbReference>
<evidence type="ECO:0000313" key="24">
    <source>
        <dbReference type="EMBL" id="KAH0511155.1"/>
    </source>
</evidence>
<comment type="subunit">
    <text evidence="16">Associates with the RNA polymerase II complex.</text>
</comment>
<dbReference type="Gene3D" id="3.30.930.10">
    <property type="entry name" value="Bira Bifunctional Protein, Domain 2"/>
    <property type="match status" value="1"/>
</dbReference>
<dbReference type="NCBIfam" id="TIGR00418">
    <property type="entry name" value="thrS"/>
    <property type="match status" value="1"/>
</dbReference>
<dbReference type="InterPro" id="IPR002314">
    <property type="entry name" value="aa-tRNA-synt_IIb"/>
</dbReference>
<dbReference type="InterPro" id="IPR036621">
    <property type="entry name" value="Anticodon-bd_dom_sf"/>
</dbReference>
<dbReference type="InterPro" id="IPR047885">
    <property type="entry name" value="RPRD2_CID"/>
</dbReference>
<dbReference type="InterPro" id="IPR002320">
    <property type="entry name" value="Thr-tRNA-ligase_IIa"/>
</dbReference>
<evidence type="ECO:0000256" key="4">
    <source>
        <dbReference type="ARBA" id="ARBA00022553"/>
    </source>
</evidence>
<keyword evidence="11" id="KW-0007">Acetylation</keyword>
<dbReference type="Pfam" id="PF02824">
    <property type="entry name" value="TGS"/>
    <property type="match status" value="1"/>
</dbReference>
<reference evidence="24" key="1">
    <citation type="submission" date="2020-03" db="EMBL/GenBank/DDBJ databases">
        <title>Studies in the Genomics of Life Span.</title>
        <authorList>
            <person name="Glass D."/>
        </authorList>
    </citation>
    <scope>NUCLEOTIDE SEQUENCE</scope>
    <source>
        <strain evidence="24">LTLLF</strain>
        <tissue evidence="24">Muscle</tissue>
    </source>
</reference>
<feature type="region of interest" description="Disordered" evidence="20">
    <location>
        <begin position="311"/>
        <end position="434"/>
    </location>
</feature>
<evidence type="ECO:0000256" key="5">
    <source>
        <dbReference type="ARBA" id="ARBA00022598"/>
    </source>
</evidence>
<dbReference type="PANTHER" id="PTHR11451">
    <property type="entry name" value="THREONINE-TRNA LIGASE"/>
    <property type="match status" value="1"/>
</dbReference>
<feature type="compositionally biased region" description="Pro residues" evidence="20">
    <location>
        <begin position="1253"/>
        <end position="1276"/>
    </location>
</feature>
<dbReference type="InterPro" id="IPR008942">
    <property type="entry name" value="ENTH_VHS"/>
</dbReference>
<evidence type="ECO:0000256" key="15">
    <source>
        <dbReference type="ARBA" id="ARBA00058633"/>
    </source>
</evidence>
<evidence type="ECO:0000256" key="2">
    <source>
        <dbReference type="ARBA" id="ARBA00013163"/>
    </source>
</evidence>
<dbReference type="SMART" id="SM00582">
    <property type="entry name" value="RPR"/>
    <property type="match status" value="1"/>
</dbReference>
<feature type="region of interest" description="Disordered" evidence="20">
    <location>
        <begin position="1016"/>
        <end position="1085"/>
    </location>
</feature>
<dbReference type="Proteomes" id="UP000710432">
    <property type="component" value="Unassembled WGS sequence"/>
</dbReference>
<dbReference type="Pfam" id="PF00587">
    <property type="entry name" value="tRNA-synt_2b"/>
    <property type="match status" value="1"/>
</dbReference>
<dbReference type="InterPro" id="IPR004095">
    <property type="entry name" value="TGS"/>
</dbReference>
<dbReference type="Gene3D" id="3.10.20.30">
    <property type="match status" value="1"/>
</dbReference>
<keyword evidence="7" id="KW-0547">Nucleotide-binding</keyword>
<dbReference type="GO" id="GO:0046872">
    <property type="term" value="F:metal ion binding"/>
    <property type="evidence" value="ECO:0007669"/>
    <property type="project" value="UniProtKB-KW"/>
</dbReference>
<keyword evidence="6" id="KW-0479">Metal-binding</keyword>
<evidence type="ECO:0000256" key="13">
    <source>
        <dbReference type="ARBA" id="ARBA00031900"/>
    </source>
</evidence>
<evidence type="ECO:0000313" key="25">
    <source>
        <dbReference type="Proteomes" id="UP000710432"/>
    </source>
</evidence>
<feature type="region of interest" description="Disordered" evidence="20">
    <location>
        <begin position="1186"/>
        <end position="1312"/>
    </location>
</feature>
<evidence type="ECO:0000256" key="18">
    <source>
        <dbReference type="ARBA" id="ARBA00073724"/>
    </source>
</evidence>
<feature type="compositionally biased region" description="Low complexity" evidence="20">
    <location>
        <begin position="1979"/>
        <end position="1994"/>
    </location>
</feature>
<dbReference type="SUPFAM" id="SSF55186">
    <property type="entry name" value="ThrRS/AlaRS common domain"/>
    <property type="match status" value="1"/>
</dbReference>
<dbReference type="InterPro" id="IPR012947">
    <property type="entry name" value="tRNA_SAD"/>
</dbReference>
<keyword evidence="5" id="KW-0436">Ligase</keyword>
<feature type="compositionally biased region" description="Low complexity" evidence="20">
    <location>
        <begin position="474"/>
        <end position="487"/>
    </location>
</feature>
<comment type="similarity">
    <text evidence="1">Belongs to the class-II aminoacyl-tRNA synthetase family.</text>
</comment>
<dbReference type="FunFam" id="3.30.980.10:FF:000005">
    <property type="entry name" value="Threonyl-tRNA synthetase, mitochondrial"/>
    <property type="match status" value="1"/>
</dbReference>
<dbReference type="InterPro" id="IPR012676">
    <property type="entry name" value="TGS-like"/>
</dbReference>
<evidence type="ECO:0000259" key="21">
    <source>
        <dbReference type="PROSITE" id="PS50862"/>
    </source>
</evidence>
<name>A0A8J6GH56_MICOH</name>
<evidence type="ECO:0000256" key="6">
    <source>
        <dbReference type="ARBA" id="ARBA00022723"/>
    </source>
</evidence>
<feature type="region of interest" description="Disordered" evidence="20">
    <location>
        <begin position="1364"/>
        <end position="1386"/>
    </location>
</feature>
<dbReference type="InterPro" id="IPR045864">
    <property type="entry name" value="aa-tRNA-synth_II/BPL/LPL"/>
</dbReference>
<feature type="compositionally biased region" description="Low complexity" evidence="20">
    <location>
        <begin position="413"/>
        <end position="424"/>
    </location>
</feature>
<dbReference type="InterPro" id="IPR033728">
    <property type="entry name" value="ThrRS_core"/>
</dbReference>
<feature type="compositionally biased region" description="Low complexity" evidence="20">
    <location>
        <begin position="553"/>
        <end position="572"/>
    </location>
</feature>
<evidence type="ECO:0000256" key="10">
    <source>
        <dbReference type="ARBA" id="ARBA00022917"/>
    </source>
</evidence>
<dbReference type="InterPro" id="IPR018163">
    <property type="entry name" value="Thr/Ala-tRNA-synth_IIc_edit"/>
</dbReference>
<dbReference type="PROSITE" id="PS51391">
    <property type="entry name" value="CID"/>
    <property type="match status" value="1"/>
</dbReference>
<dbReference type="SUPFAM" id="SSF55681">
    <property type="entry name" value="Class II aaRS and biotin synthetases"/>
    <property type="match status" value="1"/>
</dbReference>